<sequence length="674" mass="76173">MKTTRSLPVGSADARKSKSGHNPETKGSSCERCKRRKNRCDRRHPSCERCLQANESCVYVDRRKPGFPRGQRQGLESRIAELEKELNVLRQDTTVEDDTQDASVPIGDSGSAPSPHRPVLDRPQTPITDETSLDPEAVDQPVTATSVRTSKIQEQRPPLEFTSAATSLFFTHVFPWMPILDVRRVYSGLSSPADPPLLFYALFGVTMYYSFDSRLTSTAIDRYWKYSKRRIFVEILEEPSFSALEALVVLTLDLSGMTNGCQVWGALSIAAKMAVHLRTNHGRSLRSATEANGPSIIATPSQLHRHRLFWAVYAIDCYISITTNQPCSLSDHDIDYFEPTRQLAWQPEANDPMSPISVFIHQLELLDVARHIQGLFVKSQQIQGEDEPSFETWMHGYFDSMAMLNRWRDDLPSRFRLPPETTDPRETLSSTLSPQMLFLHVFHNALVIHLNGLVAFPPTEELTLRSSAFHEESREACMRSVESLIDILQSSMHVIRDKVGWPLTWSAWVAARFLLVAQYRGYEITQRHLEVLLRCLWGMGQYFQISKKYWRLLRQAMSDLANSSPPDIETGQSVLANFVNLHVSTAEMEDLFRVDPFLDSRDVAVGDEGRPITRSEEASQSGVPAPVGYGQLMDECAWDPSLDNWFEMPLFVGSRGDPSRDGDGGLDFQILPST</sequence>
<dbReference type="SMART" id="SM00906">
    <property type="entry name" value="Fungal_trans"/>
    <property type="match status" value="1"/>
</dbReference>
<dbReference type="PANTHER" id="PTHR47338:SF20">
    <property type="entry name" value="ZN(II)2CYS6 TRANSCRIPTION FACTOR (EUROFUNG)"/>
    <property type="match status" value="1"/>
</dbReference>
<feature type="compositionally biased region" description="Basic and acidic residues" evidence="6">
    <location>
        <begin position="13"/>
        <end position="32"/>
    </location>
</feature>
<dbReference type="Pfam" id="PF04082">
    <property type="entry name" value="Fungal_trans"/>
    <property type="match status" value="1"/>
</dbReference>
<evidence type="ECO:0000256" key="1">
    <source>
        <dbReference type="ARBA" id="ARBA00004123"/>
    </source>
</evidence>
<keyword evidence="2" id="KW-0479">Metal-binding</keyword>
<dbReference type="InterPro" id="IPR007219">
    <property type="entry name" value="XnlR_reg_dom"/>
</dbReference>
<feature type="compositionally biased region" description="Basic residues" evidence="6">
    <location>
        <begin position="33"/>
        <end position="42"/>
    </location>
</feature>
<dbReference type="EMBL" id="CABFNS010000815">
    <property type="protein sequence ID" value="VUC30247.1"/>
    <property type="molecule type" value="Genomic_DNA"/>
</dbReference>
<feature type="region of interest" description="Disordered" evidence="6">
    <location>
        <begin position="654"/>
        <end position="674"/>
    </location>
</feature>
<dbReference type="InterPro" id="IPR036864">
    <property type="entry name" value="Zn2-C6_fun-type_DNA-bd_sf"/>
</dbReference>
<feature type="compositionally biased region" description="Polar residues" evidence="6">
    <location>
        <begin position="142"/>
        <end position="151"/>
    </location>
</feature>
<proteinExistence type="predicted"/>
<keyword evidence="9" id="KW-1185">Reference proteome</keyword>
<dbReference type="PROSITE" id="PS50048">
    <property type="entry name" value="ZN2_CY6_FUNGAL_2"/>
    <property type="match status" value="1"/>
</dbReference>
<dbReference type="CDD" id="cd00067">
    <property type="entry name" value="GAL4"/>
    <property type="match status" value="1"/>
</dbReference>
<evidence type="ECO:0000256" key="2">
    <source>
        <dbReference type="ARBA" id="ARBA00022723"/>
    </source>
</evidence>
<protein>
    <recommendedName>
        <fullName evidence="7">Zn(2)-C6 fungal-type domain-containing protein</fullName>
    </recommendedName>
</protein>
<dbReference type="Proteomes" id="UP000766486">
    <property type="component" value="Unassembled WGS sequence"/>
</dbReference>
<dbReference type="CDD" id="cd12148">
    <property type="entry name" value="fungal_TF_MHR"/>
    <property type="match status" value="1"/>
</dbReference>
<comment type="caution">
    <text evidence="8">The sequence shown here is derived from an EMBL/GenBank/DDBJ whole genome shotgun (WGS) entry which is preliminary data.</text>
</comment>
<dbReference type="SMART" id="SM00066">
    <property type="entry name" value="GAL4"/>
    <property type="match status" value="1"/>
</dbReference>
<feature type="domain" description="Zn(2)-C6 fungal-type" evidence="7">
    <location>
        <begin position="29"/>
        <end position="59"/>
    </location>
</feature>
<evidence type="ECO:0000256" key="5">
    <source>
        <dbReference type="ARBA" id="ARBA00023242"/>
    </source>
</evidence>
<dbReference type="Pfam" id="PF00172">
    <property type="entry name" value="Zn_clus"/>
    <property type="match status" value="1"/>
</dbReference>
<dbReference type="Gene3D" id="4.10.240.10">
    <property type="entry name" value="Zn(2)-C6 fungal-type DNA-binding domain"/>
    <property type="match status" value="1"/>
</dbReference>
<dbReference type="PANTHER" id="PTHR47338">
    <property type="entry name" value="ZN(II)2CYS6 TRANSCRIPTION FACTOR (EUROFUNG)-RELATED"/>
    <property type="match status" value="1"/>
</dbReference>
<reference evidence="8 9" key="1">
    <citation type="submission" date="2019-06" db="EMBL/GenBank/DDBJ databases">
        <authorList>
            <person name="Broberg M."/>
        </authorList>
    </citation>
    <scope>NUCLEOTIDE SEQUENCE [LARGE SCALE GENOMIC DNA]</scope>
</reference>
<comment type="subcellular location">
    <subcellularLocation>
        <location evidence="1">Nucleus</location>
    </subcellularLocation>
</comment>
<keyword evidence="4" id="KW-0804">Transcription</keyword>
<dbReference type="SUPFAM" id="SSF57701">
    <property type="entry name" value="Zn2/Cys6 DNA-binding domain"/>
    <property type="match status" value="1"/>
</dbReference>
<feature type="region of interest" description="Disordered" evidence="6">
    <location>
        <begin position="1"/>
        <end position="45"/>
    </location>
</feature>
<keyword evidence="5" id="KW-0539">Nucleus</keyword>
<dbReference type="InterPro" id="IPR001138">
    <property type="entry name" value="Zn2Cys6_DnaBD"/>
</dbReference>
<accession>A0ABY6UGC1</accession>
<evidence type="ECO:0000256" key="6">
    <source>
        <dbReference type="SAM" id="MobiDB-lite"/>
    </source>
</evidence>
<evidence type="ECO:0000313" key="8">
    <source>
        <dbReference type="EMBL" id="VUC30247.1"/>
    </source>
</evidence>
<evidence type="ECO:0000259" key="7">
    <source>
        <dbReference type="PROSITE" id="PS50048"/>
    </source>
</evidence>
<evidence type="ECO:0000256" key="4">
    <source>
        <dbReference type="ARBA" id="ARBA00023163"/>
    </source>
</evidence>
<dbReference type="PROSITE" id="PS00463">
    <property type="entry name" value="ZN2_CY6_FUNGAL_1"/>
    <property type="match status" value="1"/>
</dbReference>
<feature type="region of interest" description="Disordered" evidence="6">
    <location>
        <begin position="93"/>
        <end position="151"/>
    </location>
</feature>
<gene>
    <name evidence="8" type="ORF">CLO192961_LOCUS280869</name>
</gene>
<dbReference type="InterPro" id="IPR050815">
    <property type="entry name" value="TF_fung"/>
</dbReference>
<keyword evidence="3" id="KW-0805">Transcription regulation</keyword>
<name>A0ABY6UGC1_BIOOC</name>
<evidence type="ECO:0000313" key="9">
    <source>
        <dbReference type="Proteomes" id="UP000766486"/>
    </source>
</evidence>
<organism evidence="8 9">
    <name type="scientific">Bionectria ochroleuca</name>
    <name type="common">Gliocladium roseum</name>
    <dbReference type="NCBI Taxonomy" id="29856"/>
    <lineage>
        <taxon>Eukaryota</taxon>
        <taxon>Fungi</taxon>
        <taxon>Dikarya</taxon>
        <taxon>Ascomycota</taxon>
        <taxon>Pezizomycotina</taxon>
        <taxon>Sordariomycetes</taxon>
        <taxon>Hypocreomycetidae</taxon>
        <taxon>Hypocreales</taxon>
        <taxon>Bionectriaceae</taxon>
        <taxon>Clonostachys</taxon>
    </lineage>
</organism>
<evidence type="ECO:0000256" key="3">
    <source>
        <dbReference type="ARBA" id="ARBA00023015"/>
    </source>
</evidence>